<dbReference type="GO" id="GO:0003949">
    <property type="term" value="F:1-(5-phosphoribosyl)-5-[(5-phosphoribosylamino)methylideneamino]imidazole-4-carboxamide isomerase activity"/>
    <property type="evidence" value="ECO:0007669"/>
    <property type="project" value="UniProtKB-UniRule"/>
</dbReference>
<dbReference type="Gene3D" id="3.20.20.70">
    <property type="entry name" value="Aldolase class I"/>
    <property type="match status" value="1"/>
</dbReference>
<dbReference type="NCBIfam" id="TIGR00007">
    <property type="entry name" value="1-(5-phosphoribosyl)-5-[(5-phosphoribosylamino)methylideneamino]imidazole-4-carboxamide isomerase"/>
    <property type="match status" value="1"/>
</dbReference>
<dbReference type="UniPathway" id="UPA00031">
    <property type="reaction ID" value="UER00009"/>
</dbReference>
<evidence type="ECO:0000256" key="11">
    <source>
        <dbReference type="ARBA" id="ARBA00030547"/>
    </source>
</evidence>
<dbReference type="InterPro" id="IPR023016">
    <property type="entry name" value="HisA/PriA"/>
</dbReference>
<evidence type="ECO:0000256" key="7">
    <source>
        <dbReference type="ARBA" id="ARBA00022490"/>
    </source>
</evidence>
<comment type="caution">
    <text evidence="15">The sequence shown here is derived from an EMBL/GenBank/DDBJ whole genome shotgun (WGS) entry which is preliminary data.</text>
</comment>
<evidence type="ECO:0000256" key="3">
    <source>
        <dbReference type="ARBA" id="ARBA00005133"/>
    </source>
</evidence>
<dbReference type="InterPro" id="IPR011060">
    <property type="entry name" value="RibuloseP-bd_barrel"/>
</dbReference>
<comment type="similarity">
    <text evidence="4 12 13">Belongs to the HisA/HisF family.</text>
</comment>
<organism evidence="15 16">
    <name type="scientific">Bacillus thermozeamaize</name>
    <dbReference type="NCBI Taxonomy" id="230954"/>
    <lineage>
        <taxon>Bacteria</taxon>
        <taxon>Bacillati</taxon>
        <taxon>Bacillota</taxon>
        <taxon>Bacilli</taxon>
        <taxon>Bacillales</taxon>
        <taxon>Bacillaceae</taxon>
        <taxon>Bacillus</taxon>
    </lineage>
</organism>
<evidence type="ECO:0000256" key="14">
    <source>
        <dbReference type="RuleBase" id="RU003658"/>
    </source>
</evidence>
<sequence>MAKFTIYPAIDLRGGQCVRLFQGDYAQETVYGDPVEAALRWQSQGAEWLHVVDLDGAKSGHPVNLDAIEAIVRHVSIPVQVGGGLRKLEHLEMLFERGVRRVILGTAAIENPELVKRALENYGGQRVAIGLDARDGYVATWGWLNKSRVRAEELARQLAANGAETFIFTDISRDGTLSGPNLEAIRSLAQTGAGEVIASGGVSRLEDLSALCQLSPLGVRGVIIGKALYSGAFSLKEAIRAVEDRDLSQDVRN</sequence>
<dbReference type="Proteomes" id="UP000196475">
    <property type="component" value="Unassembled WGS sequence"/>
</dbReference>
<dbReference type="AlphaFoldDB" id="A0A1Y3PL72"/>
<evidence type="ECO:0000256" key="12">
    <source>
        <dbReference type="HAMAP-Rule" id="MF_01014"/>
    </source>
</evidence>
<keyword evidence="8 12" id="KW-0028">Amino-acid biosynthesis</keyword>
<dbReference type="FunFam" id="3.20.20.70:FF:000009">
    <property type="entry name" value="1-(5-phosphoribosyl)-5-[(5-phosphoribosylamino)methylideneamino] imidazole-4-carboxamide isomerase"/>
    <property type="match status" value="1"/>
</dbReference>
<comment type="subcellular location">
    <subcellularLocation>
        <location evidence="2 12 14">Cytoplasm</location>
    </subcellularLocation>
</comment>
<dbReference type="EMBL" id="LZRT01000066">
    <property type="protein sequence ID" value="OUM88083.1"/>
    <property type="molecule type" value="Genomic_DNA"/>
</dbReference>
<evidence type="ECO:0000256" key="1">
    <source>
        <dbReference type="ARBA" id="ARBA00000901"/>
    </source>
</evidence>
<reference evidence="16" key="1">
    <citation type="submission" date="2016-06" db="EMBL/GenBank/DDBJ databases">
        <authorList>
            <person name="Nascimento L."/>
            <person name="Pereira R.V."/>
            <person name="Martins L.F."/>
            <person name="Quaggio R.B."/>
            <person name="Silva A.M."/>
            <person name="Setubal J.C."/>
        </authorList>
    </citation>
    <scope>NUCLEOTIDE SEQUENCE [LARGE SCALE GENOMIC DNA]</scope>
</reference>
<feature type="active site" description="Proton acceptor" evidence="12">
    <location>
        <position position="11"/>
    </location>
</feature>
<accession>A0A1Y3PL72</accession>
<dbReference type="InterPro" id="IPR013785">
    <property type="entry name" value="Aldolase_TIM"/>
</dbReference>
<dbReference type="SUPFAM" id="SSF51366">
    <property type="entry name" value="Ribulose-phoshate binding barrel"/>
    <property type="match status" value="1"/>
</dbReference>
<evidence type="ECO:0000256" key="8">
    <source>
        <dbReference type="ARBA" id="ARBA00022605"/>
    </source>
</evidence>
<dbReference type="PANTHER" id="PTHR43090">
    <property type="entry name" value="1-(5-PHOSPHORIBOSYL)-5-[(5-PHOSPHORIBOSYLAMINO)METHYLIDENEAMINO] IMIDAZOLE-4-CARBOXAMIDE ISOMERASE"/>
    <property type="match status" value="1"/>
</dbReference>
<evidence type="ECO:0000256" key="6">
    <source>
        <dbReference type="ARBA" id="ARBA00018464"/>
    </source>
</evidence>
<evidence type="ECO:0000313" key="16">
    <source>
        <dbReference type="Proteomes" id="UP000196475"/>
    </source>
</evidence>
<keyword evidence="10 12" id="KW-0413">Isomerase</keyword>
<dbReference type="CDD" id="cd04732">
    <property type="entry name" value="HisA"/>
    <property type="match status" value="1"/>
</dbReference>
<evidence type="ECO:0000256" key="10">
    <source>
        <dbReference type="ARBA" id="ARBA00023235"/>
    </source>
</evidence>
<evidence type="ECO:0000256" key="5">
    <source>
        <dbReference type="ARBA" id="ARBA00012550"/>
    </source>
</evidence>
<keyword evidence="7 12" id="KW-0963">Cytoplasm</keyword>
<dbReference type="GO" id="GO:0000105">
    <property type="term" value="P:L-histidine biosynthetic process"/>
    <property type="evidence" value="ECO:0007669"/>
    <property type="project" value="UniProtKB-UniRule"/>
</dbReference>
<evidence type="ECO:0000313" key="15">
    <source>
        <dbReference type="EMBL" id="OUM88083.1"/>
    </source>
</evidence>
<evidence type="ECO:0000256" key="4">
    <source>
        <dbReference type="ARBA" id="ARBA00009667"/>
    </source>
</evidence>
<dbReference type="EC" id="5.3.1.16" evidence="5 12"/>
<dbReference type="InterPro" id="IPR006062">
    <property type="entry name" value="His_biosynth"/>
</dbReference>
<evidence type="ECO:0000256" key="9">
    <source>
        <dbReference type="ARBA" id="ARBA00023102"/>
    </source>
</evidence>
<dbReference type="InterPro" id="IPR044524">
    <property type="entry name" value="Isoase_HisA-like"/>
</dbReference>
<dbReference type="InterPro" id="IPR006063">
    <property type="entry name" value="HisA_bact_arch"/>
</dbReference>
<proteinExistence type="inferred from homology"/>
<dbReference type="HAMAP" id="MF_01014">
    <property type="entry name" value="HisA"/>
    <property type="match status" value="1"/>
</dbReference>
<protein>
    <recommendedName>
        <fullName evidence="6 12">1-(5-phosphoribosyl)-5-[(5-phosphoribosylamino)methylideneamino] imidazole-4-carboxamide isomerase</fullName>
        <ecNumber evidence="5 12">5.3.1.16</ecNumber>
    </recommendedName>
    <alternativeName>
        <fullName evidence="11 12">Phosphoribosylformimino-5-aminoimidazole carboxamide ribotide isomerase</fullName>
    </alternativeName>
</protein>
<comment type="pathway">
    <text evidence="3 12 14">Amino-acid biosynthesis; L-histidine biosynthesis; L-histidine from 5-phospho-alpha-D-ribose 1-diphosphate: step 4/9.</text>
</comment>
<feature type="active site" description="Proton donor" evidence="12">
    <location>
        <position position="132"/>
    </location>
</feature>
<evidence type="ECO:0000256" key="2">
    <source>
        <dbReference type="ARBA" id="ARBA00004496"/>
    </source>
</evidence>
<keyword evidence="9 12" id="KW-0368">Histidine biosynthesis</keyword>
<evidence type="ECO:0000256" key="13">
    <source>
        <dbReference type="RuleBase" id="RU003657"/>
    </source>
</evidence>
<dbReference type="NCBIfam" id="NF010112">
    <property type="entry name" value="PRK13585.1"/>
    <property type="match status" value="1"/>
</dbReference>
<comment type="catalytic activity">
    <reaction evidence="1 12 14">
        <text>1-(5-phospho-beta-D-ribosyl)-5-[(5-phospho-beta-D-ribosylamino)methylideneamino]imidazole-4-carboxamide = 5-[(5-phospho-1-deoxy-D-ribulos-1-ylimino)methylamino]-1-(5-phospho-beta-D-ribosyl)imidazole-4-carboxamide</text>
        <dbReference type="Rhea" id="RHEA:15469"/>
        <dbReference type="ChEBI" id="CHEBI:58435"/>
        <dbReference type="ChEBI" id="CHEBI:58525"/>
        <dbReference type="EC" id="5.3.1.16"/>
    </reaction>
</comment>
<dbReference type="Pfam" id="PF00977">
    <property type="entry name" value="His_biosynth"/>
    <property type="match status" value="1"/>
</dbReference>
<dbReference type="GO" id="GO:0000162">
    <property type="term" value="P:L-tryptophan biosynthetic process"/>
    <property type="evidence" value="ECO:0007669"/>
    <property type="project" value="TreeGrafter"/>
</dbReference>
<dbReference type="GO" id="GO:0005737">
    <property type="term" value="C:cytoplasm"/>
    <property type="evidence" value="ECO:0007669"/>
    <property type="project" value="UniProtKB-SubCell"/>
</dbReference>
<dbReference type="PANTHER" id="PTHR43090:SF2">
    <property type="entry name" value="1-(5-PHOSPHORIBOSYL)-5-[(5-PHOSPHORIBOSYLAMINO)METHYLIDENEAMINO] IMIDAZOLE-4-CARBOXAMIDE ISOMERASE"/>
    <property type="match status" value="1"/>
</dbReference>
<name>A0A1Y3PL72_9BACI</name>
<gene>
    <name evidence="12" type="primary">hisA</name>
    <name evidence="15" type="ORF">BAA01_13810</name>
</gene>